<organism evidence="3 4">
    <name type="scientific">Kocuria flava</name>
    <dbReference type="NCBI Taxonomy" id="446860"/>
    <lineage>
        <taxon>Bacteria</taxon>
        <taxon>Bacillati</taxon>
        <taxon>Actinomycetota</taxon>
        <taxon>Actinomycetes</taxon>
        <taxon>Micrococcales</taxon>
        <taxon>Micrococcaceae</taxon>
        <taxon>Kocuria</taxon>
    </lineage>
</organism>
<accession>A0A2N4T3J2</accession>
<evidence type="ECO:0000256" key="1">
    <source>
        <dbReference type="SAM" id="MobiDB-lite"/>
    </source>
</evidence>
<proteinExistence type="predicted"/>
<keyword evidence="2" id="KW-0732">Signal</keyword>
<protein>
    <recommendedName>
        <fullName evidence="5">LGFP repeat-containing protein</fullName>
    </recommendedName>
</protein>
<dbReference type="Proteomes" id="UP000234632">
    <property type="component" value="Unassembled WGS sequence"/>
</dbReference>
<dbReference type="Pfam" id="PF08310">
    <property type="entry name" value="LGFP"/>
    <property type="match status" value="2"/>
</dbReference>
<dbReference type="RefSeq" id="WP_101852339.1">
    <property type="nucleotide sequence ID" value="NZ_LOMZ01000001.1"/>
</dbReference>
<feature type="signal peptide" evidence="2">
    <location>
        <begin position="1"/>
        <end position="31"/>
    </location>
</feature>
<gene>
    <name evidence="3" type="ORF">AUQ48_11920</name>
</gene>
<dbReference type="AlphaFoldDB" id="A0A2N4T3J2"/>
<feature type="chain" id="PRO_5014950258" description="LGFP repeat-containing protein" evidence="2">
    <location>
        <begin position="32"/>
        <end position="391"/>
    </location>
</feature>
<feature type="region of interest" description="Disordered" evidence="1">
    <location>
        <begin position="333"/>
        <end position="381"/>
    </location>
</feature>
<evidence type="ECO:0000313" key="3">
    <source>
        <dbReference type="EMBL" id="PLC12801.1"/>
    </source>
</evidence>
<comment type="caution">
    <text evidence="3">The sequence shown here is derived from an EMBL/GenBank/DDBJ whole genome shotgun (WGS) entry which is preliminary data.</text>
</comment>
<reference evidence="3 4" key="1">
    <citation type="submission" date="2015-12" db="EMBL/GenBank/DDBJ databases">
        <authorList>
            <person name="Shamseldin A."/>
            <person name="Moawad H."/>
            <person name="Abd El-Rahim W.M."/>
            <person name="Sadowsky M.J."/>
        </authorList>
    </citation>
    <scope>NUCLEOTIDE SEQUENCE [LARGE SCALE GENOMIC DNA]</scope>
    <source>
        <strain evidence="3 4">S43</strain>
    </source>
</reference>
<evidence type="ECO:0000313" key="4">
    <source>
        <dbReference type="Proteomes" id="UP000234632"/>
    </source>
</evidence>
<dbReference type="InterPro" id="IPR013207">
    <property type="entry name" value="LGFP"/>
</dbReference>
<evidence type="ECO:0000256" key="2">
    <source>
        <dbReference type="SAM" id="SignalP"/>
    </source>
</evidence>
<name>A0A2N4T3J2_9MICC</name>
<sequence>MKLPSAPPLRALAAFLLGGLVATHAGVPATAAPVSTASSSSTITTGFVTGYTIHDNDPAGSKAIAYSSAWESRAVHSEAGGTGTYADPITLAAQIGDYAPGTRFYLPHVKRYFVLEDTCADCGQKPEWIDMWVGGELSDSAMATTRCAESLTGYHDFEVHPPAGRPVVTGPLFNSATDTCYTGGAPSTTPSPSSGKTIVAGYEIQGAIGAKWKALGGATWGRPIGSEATSGYSSAYQRFIGTDGRTRAIYWSSATGAHVVDYGGDIGRKFAASGYARTYGPPSTEKVRLADGGYAQDFRAGTTTTRILWSPRTGAKAVTLTGSIGTRWTALGAQNGLGYPTRDRYRTASGPRPSPRDGSTGTPPPGPPPSSGTREHRTIGWHVISLQHADA</sequence>
<evidence type="ECO:0008006" key="5">
    <source>
        <dbReference type="Google" id="ProtNLM"/>
    </source>
</evidence>
<dbReference type="EMBL" id="LOMZ01000001">
    <property type="protein sequence ID" value="PLC12801.1"/>
    <property type="molecule type" value="Genomic_DNA"/>
</dbReference>